<dbReference type="AlphaFoldDB" id="A0ABD1HEF5"/>
<evidence type="ECO:0000313" key="2">
    <source>
        <dbReference type="EMBL" id="KAL1554564.1"/>
    </source>
</evidence>
<reference evidence="2 3" key="1">
    <citation type="submission" date="2024-06" db="EMBL/GenBank/DDBJ databases">
        <title>A chromosome level genome sequence of Diviner's sage (Salvia divinorum).</title>
        <authorList>
            <person name="Ford S.A."/>
            <person name="Ro D.-K."/>
            <person name="Ness R.W."/>
            <person name="Phillips M.A."/>
        </authorList>
    </citation>
    <scope>NUCLEOTIDE SEQUENCE [LARGE SCALE GENOMIC DNA]</scope>
    <source>
        <strain evidence="2">SAF-2024a</strain>
        <tissue evidence="2">Leaf</tissue>
    </source>
</reference>
<proteinExistence type="predicted"/>
<comment type="caution">
    <text evidence="2">The sequence shown here is derived from an EMBL/GenBank/DDBJ whole genome shotgun (WGS) entry which is preliminary data.</text>
</comment>
<name>A0ABD1HEF5_SALDI</name>
<gene>
    <name evidence="2" type="ORF">AAHA92_15109</name>
</gene>
<feature type="region of interest" description="Disordered" evidence="1">
    <location>
        <begin position="1"/>
        <end position="22"/>
    </location>
</feature>
<evidence type="ECO:0000313" key="3">
    <source>
        <dbReference type="Proteomes" id="UP001567538"/>
    </source>
</evidence>
<dbReference type="Proteomes" id="UP001567538">
    <property type="component" value="Unassembled WGS sequence"/>
</dbReference>
<evidence type="ECO:0000256" key="1">
    <source>
        <dbReference type="SAM" id="MobiDB-lite"/>
    </source>
</evidence>
<organism evidence="2 3">
    <name type="scientific">Salvia divinorum</name>
    <name type="common">Maria pastora</name>
    <name type="synonym">Diviner's sage</name>
    <dbReference type="NCBI Taxonomy" id="28513"/>
    <lineage>
        <taxon>Eukaryota</taxon>
        <taxon>Viridiplantae</taxon>
        <taxon>Streptophyta</taxon>
        <taxon>Embryophyta</taxon>
        <taxon>Tracheophyta</taxon>
        <taxon>Spermatophyta</taxon>
        <taxon>Magnoliopsida</taxon>
        <taxon>eudicotyledons</taxon>
        <taxon>Gunneridae</taxon>
        <taxon>Pentapetalae</taxon>
        <taxon>asterids</taxon>
        <taxon>lamiids</taxon>
        <taxon>Lamiales</taxon>
        <taxon>Lamiaceae</taxon>
        <taxon>Nepetoideae</taxon>
        <taxon>Mentheae</taxon>
        <taxon>Salviinae</taxon>
        <taxon>Salvia</taxon>
        <taxon>Salvia subgen. Calosphace</taxon>
    </lineage>
</organism>
<accession>A0ABD1HEF5</accession>
<keyword evidence="3" id="KW-1185">Reference proteome</keyword>
<protein>
    <submittedName>
        <fullName evidence="2">Uncharacterized protein</fullName>
    </submittedName>
</protein>
<dbReference type="EMBL" id="JBEAFC010000006">
    <property type="protein sequence ID" value="KAL1554564.1"/>
    <property type="molecule type" value="Genomic_DNA"/>
</dbReference>
<sequence>MASGSAVRRSAVTGSHRAETMTRATIRRRYSTKTEIRSLFKQEQYSVKMVMTGRPFKKTKADHPTGTKRTRVELYGDFDDGMPIALAHQLPKEMHEEVEEMKGDDRLLQ</sequence>